<evidence type="ECO:0000313" key="1">
    <source>
        <dbReference type="EMBL" id="MEW9490597.1"/>
    </source>
</evidence>
<protein>
    <submittedName>
        <fullName evidence="1">BadF/BadG/BcrA/BcrD ATPase family protein</fullName>
    </submittedName>
</protein>
<dbReference type="EMBL" id="JZWS03000001">
    <property type="protein sequence ID" value="MEW9490597.1"/>
    <property type="molecule type" value="Genomic_DNA"/>
</dbReference>
<evidence type="ECO:0000313" key="2">
    <source>
        <dbReference type="Proteomes" id="UP000053480"/>
    </source>
</evidence>
<accession>A0ACC6TL30</accession>
<sequence length="302" mass="33161">MILVGVDAGGTSTGALAYTCEGKLIGYHVSGPGNYHNVGLERALKNIKEAIFHATNNETPDVVCIGLAGLDSRHDYEVLSRALYGIGKKVIIEHDSFIALYAETRGKPGVITIAGTGSVVVAYDGKKRYKYGGEGWLLSDDGSSYWMGRKALRTLTKMLDGRMEMTKMGEMLLKEMKIRDLDDLIKWAYHEGHKVNEIAGLAKVVDRAASEGDAIAKEIIYNAAKELSSITIYASRKISERKAYLSGGIFSSELYLKYFIDFLSEAGIEGKLSRMPAEYGAVLLAFKEAKCRSEPEEPPLHF</sequence>
<dbReference type="Proteomes" id="UP000053480">
    <property type="component" value="Unassembled WGS sequence"/>
</dbReference>
<gene>
    <name evidence="1" type="ORF">TQ35_0000010</name>
</gene>
<name>A0ACC6TL30_9CREN</name>
<organism evidence="1 2">
    <name type="scientific">Candidatus Aramenus sulfurataquae</name>
    <dbReference type="NCBI Taxonomy" id="1326980"/>
    <lineage>
        <taxon>Archaea</taxon>
        <taxon>Thermoproteota</taxon>
        <taxon>Thermoprotei</taxon>
        <taxon>Sulfolobales</taxon>
        <taxon>Sulfolobaceae</taxon>
        <taxon>Candidatus Aramenus</taxon>
    </lineage>
</organism>
<comment type="caution">
    <text evidence="1">The sequence shown here is derived from an EMBL/GenBank/DDBJ whole genome shotgun (WGS) entry which is preliminary data.</text>
</comment>
<reference evidence="1" key="1">
    <citation type="submission" date="2024-07" db="EMBL/GenBank/DDBJ databases">
        <title>Metagenome and Metagenome-Assembled Genomes of Archaea from a hot spring from the geothermal field of Los Azufres, Mexico.</title>
        <authorList>
            <person name="Marin-Paredes R."/>
            <person name="Martinez-Romero E."/>
            <person name="Servin-Garciduenas L.E."/>
        </authorList>
    </citation>
    <scope>NUCLEOTIDE SEQUENCE</scope>
    <source>
        <strain evidence="1">AZ1-454</strain>
    </source>
</reference>
<proteinExistence type="predicted"/>